<dbReference type="Proteomes" id="UP000094285">
    <property type="component" value="Unassembled WGS sequence"/>
</dbReference>
<feature type="compositionally biased region" description="Polar residues" evidence="4">
    <location>
        <begin position="326"/>
        <end position="337"/>
    </location>
</feature>
<accession>A0A1E4SDV0</accession>
<dbReference type="GO" id="GO:0000776">
    <property type="term" value="C:kinetochore"/>
    <property type="evidence" value="ECO:0007669"/>
    <property type="project" value="TreeGrafter"/>
</dbReference>
<dbReference type="OrthoDB" id="5877028at2759"/>
<dbReference type="RefSeq" id="XP_020062770.1">
    <property type="nucleotide sequence ID" value="XM_020208081.1"/>
</dbReference>
<name>A0A1E4SDV0_9ASCO</name>
<dbReference type="AlphaFoldDB" id="A0A1E4SDV0"/>
<evidence type="ECO:0000256" key="3">
    <source>
        <dbReference type="SAM" id="Coils"/>
    </source>
</evidence>
<evidence type="ECO:0000256" key="2">
    <source>
        <dbReference type="ARBA" id="ARBA00023054"/>
    </source>
</evidence>
<reference evidence="6" key="1">
    <citation type="submission" date="2016-05" db="EMBL/GenBank/DDBJ databases">
        <title>Comparative genomics of biotechnologically important yeasts.</title>
        <authorList>
            <consortium name="DOE Joint Genome Institute"/>
            <person name="Riley R."/>
            <person name="Haridas S."/>
            <person name="Wolfe K.H."/>
            <person name="Lopes M.R."/>
            <person name="Hittinger C.T."/>
            <person name="Goker M."/>
            <person name="Salamov A."/>
            <person name="Wisecaver J."/>
            <person name="Long T.M."/>
            <person name="Aerts A.L."/>
            <person name="Barry K."/>
            <person name="Choi C."/>
            <person name="Clum A."/>
            <person name="Coughlan A.Y."/>
            <person name="Deshpande S."/>
            <person name="Douglass A.P."/>
            <person name="Hanson S.J."/>
            <person name="Klenk H.-P."/>
            <person name="Labutti K."/>
            <person name="Lapidus A."/>
            <person name="Lindquist E."/>
            <person name="Lipzen A."/>
            <person name="Meier-Kolthoff J.P."/>
            <person name="Ohm R.A."/>
            <person name="Otillar R.P."/>
            <person name="Pangilinan J."/>
            <person name="Peng Y."/>
            <person name="Rokas A."/>
            <person name="Rosa C.A."/>
            <person name="Scheuner C."/>
            <person name="Sibirny A.A."/>
            <person name="Slot J.C."/>
            <person name="Stielow J.B."/>
            <person name="Sun H."/>
            <person name="Kurtzman C.P."/>
            <person name="Blackwell M."/>
            <person name="Grigoriev I.V."/>
            <person name="Jeffries T.W."/>
        </authorList>
    </citation>
    <scope>NUCLEOTIDE SEQUENCE [LARGE SCALE GENOMIC DNA]</scope>
    <source>
        <strain evidence="6">NRRL Y-17324</strain>
    </source>
</reference>
<proteinExistence type="inferred from homology"/>
<dbReference type="PANTHER" id="PTHR10921">
    <property type="entry name" value="NUCLEAR DISTRIBUTION PROTEIN NUDE HOMOLOG 1"/>
    <property type="match status" value="1"/>
</dbReference>
<evidence type="ECO:0000256" key="1">
    <source>
        <dbReference type="ARBA" id="ARBA00007429"/>
    </source>
</evidence>
<feature type="compositionally biased region" description="Polar residues" evidence="4">
    <location>
        <begin position="308"/>
        <end position="318"/>
    </location>
</feature>
<feature type="region of interest" description="Disordered" evidence="4">
    <location>
        <begin position="308"/>
        <end position="375"/>
    </location>
</feature>
<dbReference type="GeneID" id="30982218"/>
<sequence>MDSPTPVREVDVPLTPTRYSRNVLRDLSKDELVEKVLELESVLNEFQESSKELEQALEEELQGLEAANVHIQKALDAKLLELEETKAKIVAMNQELNALHDSHNDRIRESEEKVTLLKQQLVSVEIANDSMESNDRMLSHKLELANQFNNELLEKMAILENDYERERKAGMEKQLYITNYQNEVKELNSKIESLEHRSDSPDADALFISMREVLSAGPPSTSDNYGQPQMRKSSSLKKLQDMTNEVQSFIRNSTTTGLKSPSTTTTTNQHAVAITDIISPSKSIKSSKGKITPSPSSTNLHNEISRLSSYKSTSSVFSRDSKKSDISTLDVKSQTSKNRPRIISKELSPIKGSPNPERMIELDEKPKSKLKLFGR</sequence>
<feature type="compositionally biased region" description="Basic and acidic residues" evidence="4">
    <location>
        <begin position="358"/>
        <end position="367"/>
    </location>
</feature>
<evidence type="ECO:0000256" key="4">
    <source>
        <dbReference type="SAM" id="MobiDB-lite"/>
    </source>
</evidence>
<dbReference type="GO" id="GO:0007059">
    <property type="term" value="P:chromosome segregation"/>
    <property type="evidence" value="ECO:0007669"/>
    <property type="project" value="TreeGrafter"/>
</dbReference>
<keyword evidence="2 3" id="KW-0175">Coiled coil</keyword>
<dbReference type="GO" id="GO:0051642">
    <property type="term" value="P:centrosome localization"/>
    <property type="evidence" value="ECO:0007669"/>
    <property type="project" value="TreeGrafter"/>
</dbReference>
<feature type="region of interest" description="Disordered" evidence="4">
    <location>
        <begin position="283"/>
        <end position="302"/>
    </location>
</feature>
<dbReference type="GO" id="GO:0008017">
    <property type="term" value="F:microtubule binding"/>
    <property type="evidence" value="ECO:0007669"/>
    <property type="project" value="InterPro"/>
</dbReference>
<keyword evidence="6" id="KW-1185">Reference proteome</keyword>
<dbReference type="STRING" id="984487.A0A1E4SDV0"/>
<feature type="compositionally biased region" description="Low complexity" evidence="4">
    <location>
        <begin position="283"/>
        <end position="298"/>
    </location>
</feature>
<dbReference type="PANTHER" id="PTHR10921:SF1">
    <property type="entry name" value="NUCLEAR DISTRIBUTION PROTEIN NUDE HOMOLOG"/>
    <property type="match status" value="1"/>
</dbReference>
<evidence type="ECO:0008006" key="7">
    <source>
        <dbReference type="Google" id="ProtNLM"/>
    </source>
</evidence>
<dbReference type="GO" id="GO:0005871">
    <property type="term" value="C:kinesin complex"/>
    <property type="evidence" value="ECO:0007669"/>
    <property type="project" value="TreeGrafter"/>
</dbReference>
<feature type="region of interest" description="Disordered" evidence="4">
    <location>
        <begin position="217"/>
        <end position="237"/>
    </location>
</feature>
<gene>
    <name evidence="5" type="ORF">CANTADRAFT_27361</name>
</gene>
<feature type="compositionally biased region" description="Polar residues" evidence="4">
    <location>
        <begin position="218"/>
        <end position="237"/>
    </location>
</feature>
<dbReference type="GO" id="GO:0047496">
    <property type="term" value="P:vesicle transport along microtubule"/>
    <property type="evidence" value="ECO:0007669"/>
    <property type="project" value="TreeGrafter"/>
</dbReference>
<comment type="similarity">
    <text evidence="1">Belongs to the nudE family.</text>
</comment>
<organism evidence="5 6">
    <name type="scientific">Suhomyces tanzawaensis NRRL Y-17324</name>
    <dbReference type="NCBI Taxonomy" id="984487"/>
    <lineage>
        <taxon>Eukaryota</taxon>
        <taxon>Fungi</taxon>
        <taxon>Dikarya</taxon>
        <taxon>Ascomycota</taxon>
        <taxon>Saccharomycotina</taxon>
        <taxon>Pichiomycetes</taxon>
        <taxon>Debaryomycetaceae</taxon>
        <taxon>Suhomyces</taxon>
    </lineage>
</organism>
<dbReference type="Gene3D" id="6.10.250.1080">
    <property type="match status" value="1"/>
</dbReference>
<dbReference type="InterPro" id="IPR033494">
    <property type="entry name" value="NUDE"/>
</dbReference>
<dbReference type="GO" id="GO:0000132">
    <property type="term" value="P:establishment of mitotic spindle orientation"/>
    <property type="evidence" value="ECO:0007669"/>
    <property type="project" value="TreeGrafter"/>
</dbReference>
<evidence type="ECO:0000313" key="6">
    <source>
        <dbReference type="Proteomes" id="UP000094285"/>
    </source>
</evidence>
<protein>
    <recommendedName>
        <fullName evidence="7">NUDE domain-containing protein</fullName>
    </recommendedName>
</protein>
<feature type="coiled-coil region" evidence="3">
    <location>
        <begin position="29"/>
        <end position="197"/>
    </location>
</feature>
<dbReference type="GO" id="GO:0007020">
    <property type="term" value="P:microtubule nucleation"/>
    <property type="evidence" value="ECO:0007669"/>
    <property type="project" value="TreeGrafter"/>
</dbReference>
<evidence type="ECO:0000313" key="5">
    <source>
        <dbReference type="EMBL" id="ODV77648.1"/>
    </source>
</evidence>
<dbReference type="EMBL" id="KV453915">
    <property type="protein sequence ID" value="ODV77648.1"/>
    <property type="molecule type" value="Genomic_DNA"/>
</dbReference>